<dbReference type="Pfam" id="PF14020">
    <property type="entry name" value="DUF4236"/>
    <property type="match status" value="1"/>
</dbReference>
<evidence type="ECO:0000313" key="10">
    <source>
        <dbReference type="Proteomes" id="UP000004828"/>
    </source>
</evidence>
<dbReference type="PANTHER" id="PTHR21016">
    <property type="entry name" value="BETA-AMYLOID BINDING PROTEIN-RELATED"/>
    <property type="match status" value="1"/>
</dbReference>
<dbReference type="RefSeq" id="WP_006855688.1">
    <property type="nucleotide sequence ID" value="NZ_GG692714.1"/>
</dbReference>
<dbReference type="InterPro" id="IPR007829">
    <property type="entry name" value="TM2"/>
</dbReference>
<dbReference type="PANTHER" id="PTHR21016:SF25">
    <property type="entry name" value="TM2 DOMAIN-CONTAINING PROTEIN DDB_G0277895-RELATED"/>
    <property type="match status" value="1"/>
</dbReference>
<dbReference type="EMBL" id="LR027880">
    <property type="protein sequence ID" value="VCV21161.1"/>
    <property type="molecule type" value="Genomic_DNA"/>
</dbReference>
<dbReference type="HOGENOM" id="CLU_1593336_0_0_9"/>
<evidence type="ECO:0000313" key="9">
    <source>
        <dbReference type="EMBL" id="VCV21161.1"/>
    </source>
</evidence>
<dbReference type="Proteomes" id="UP000004828">
    <property type="component" value="Unassembled WGS sequence"/>
</dbReference>
<reference evidence="8 10" key="1">
    <citation type="submission" date="2009-08" db="EMBL/GenBank/DDBJ databases">
        <authorList>
            <person name="Weinstock G."/>
            <person name="Sodergren E."/>
            <person name="Clifton S."/>
            <person name="Fulton L."/>
            <person name="Fulton B."/>
            <person name="Courtney L."/>
            <person name="Fronick C."/>
            <person name="Harrison M."/>
            <person name="Strong C."/>
            <person name="Farmer C."/>
            <person name="Delahaunty K."/>
            <person name="Markovic C."/>
            <person name="Hall O."/>
            <person name="Minx P."/>
            <person name="Tomlinson C."/>
            <person name="Mitreva M."/>
            <person name="Nelson J."/>
            <person name="Hou S."/>
            <person name="Wollam A."/>
            <person name="Pepin K.H."/>
            <person name="Johnson M."/>
            <person name="Bhonagiri V."/>
            <person name="Nash W.E."/>
            <person name="Warren W."/>
            <person name="Chinwalla A."/>
            <person name="Mardis E.R."/>
            <person name="Wilson R.K."/>
        </authorList>
    </citation>
    <scope>NUCLEOTIDE SEQUENCE [LARGE SCALE GENOMIC DNA]</scope>
    <source>
        <strain evidence="8 10">L1-82</strain>
    </source>
</reference>
<evidence type="ECO:0000256" key="3">
    <source>
        <dbReference type="ARBA" id="ARBA00022989"/>
    </source>
</evidence>
<evidence type="ECO:0000256" key="5">
    <source>
        <dbReference type="SAM" id="Phobius"/>
    </source>
</evidence>
<protein>
    <submittedName>
        <fullName evidence="8">TM2 domain protein</fullName>
    </submittedName>
</protein>
<dbReference type="EMBL" id="ABYJ02000027">
    <property type="protein sequence ID" value="EEV02532.1"/>
    <property type="molecule type" value="Genomic_DNA"/>
</dbReference>
<evidence type="ECO:0000256" key="1">
    <source>
        <dbReference type="ARBA" id="ARBA00004141"/>
    </source>
</evidence>
<evidence type="ECO:0000256" key="4">
    <source>
        <dbReference type="ARBA" id="ARBA00023136"/>
    </source>
</evidence>
<keyword evidence="2 5" id="KW-0812">Transmembrane</keyword>
<evidence type="ECO:0000256" key="2">
    <source>
        <dbReference type="ARBA" id="ARBA00022692"/>
    </source>
</evidence>
<evidence type="ECO:0000313" key="11">
    <source>
        <dbReference type="Proteomes" id="UP000294398"/>
    </source>
</evidence>
<feature type="transmembrane region" description="Helical" evidence="5">
    <location>
        <begin position="87"/>
        <end position="106"/>
    </location>
</feature>
<dbReference type="AlphaFoldDB" id="C7G6N6"/>
<gene>
    <name evidence="9" type="ORF">RIL182_01031</name>
    <name evidence="8" type="ORF">ROSINTL182_05551</name>
</gene>
<dbReference type="Proteomes" id="UP000294398">
    <property type="component" value="Chromosome"/>
</dbReference>
<dbReference type="GeneID" id="61432307"/>
<dbReference type="GO" id="GO:0016020">
    <property type="term" value="C:membrane"/>
    <property type="evidence" value="ECO:0007669"/>
    <property type="project" value="UniProtKB-SubCell"/>
</dbReference>
<comment type="subcellular location">
    <subcellularLocation>
        <location evidence="1">Membrane</location>
        <topology evidence="1">Multi-pass membrane protein</topology>
    </subcellularLocation>
</comment>
<evidence type="ECO:0000313" key="8">
    <source>
        <dbReference type="EMBL" id="EEV02532.1"/>
    </source>
</evidence>
<keyword evidence="11" id="KW-1185">Reference proteome</keyword>
<dbReference type="Pfam" id="PF05154">
    <property type="entry name" value="TM2"/>
    <property type="match status" value="1"/>
</dbReference>
<reference evidence="9 11" key="2">
    <citation type="submission" date="2018-09" db="EMBL/GenBank/DDBJ databases">
        <authorList>
            <person name="Petit M.-A."/>
            <person name="Lossouarn J."/>
        </authorList>
    </citation>
    <scope>NUCLEOTIDE SEQUENCE [LARGE SCALE GENOMIC DNA]</scope>
    <source>
        <strain evidence="9 11">L1-82</strain>
    </source>
</reference>
<accession>C7G6N6</accession>
<evidence type="ECO:0000259" key="7">
    <source>
        <dbReference type="Pfam" id="PF14020"/>
    </source>
</evidence>
<keyword evidence="4 5" id="KW-0472">Membrane</keyword>
<proteinExistence type="predicted"/>
<evidence type="ECO:0000259" key="6">
    <source>
        <dbReference type="Pfam" id="PF05154"/>
    </source>
</evidence>
<feature type="transmembrane region" description="Helical" evidence="5">
    <location>
        <begin position="112"/>
        <end position="133"/>
    </location>
</feature>
<sequence length="195" mass="20524">MGMRFRKSKKIAPGVRLNLSAKSASVSIGPKGFKKTFSTSGRVTTTVGIPGTGLSYSTSKKTGQTAAGSTSQEAPAAPVVASNKNKWVTLALCVFLGFFGAHRFYVGKVGTGVLYIFTVGGLGFGWIIDMVMICCNKFTDSTGAVVGLKVAEYTRQPDPDLAEASLEEQREAAAETARAYGYTVIESGAQDNADK</sequence>
<keyword evidence="3 5" id="KW-1133">Transmembrane helix</keyword>
<dbReference type="InterPro" id="IPR050932">
    <property type="entry name" value="TM2D1-3-like"/>
</dbReference>
<feature type="domain" description="DUF4236" evidence="7">
    <location>
        <begin position="3"/>
        <end position="57"/>
    </location>
</feature>
<name>C7G6N6_9FIRM</name>
<organism evidence="8 10">
    <name type="scientific">Roseburia intestinalis L1-82</name>
    <dbReference type="NCBI Taxonomy" id="536231"/>
    <lineage>
        <taxon>Bacteria</taxon>
        <taxon>Bacillati</taxon>
        <taxon>Bacillota</taxon>
        <taxon>Clostridia</taxon>
        <taxon>Lachnospirales</taxon>
        <taxon>Lachnospiraceae</taxon>
        <taxon>Roseburia</taxon>
    </lineage>
</organism>
<feature type="domain" description="TM2" evidence="6">
    <location>
        <begin position="83"/>
        <end position="131"/>
    </location>
</feature>
<dbReference type="InterPro" id="IPR025330">
    <property type="entry name" value="DUF4236"/>
</dbReference>